<dbReference type="InterPro" id="IPR051603">
    <property type="entry name" value="Zinc-ADH_QOR/CCCR"/>
</dbReference>
<dbReference type="SUPFAM" id="SSF50129">
    <property type="entry name" value="GroES-like"/>
    <property type="match status" value="1"/>
</dbReference>
<feature type="non-terminal residue" evidence="3">
    <location>
        <position position="158"/>
    </location>
</feature>
<keyword evidence="1" id="KW-0521">NADP</keyword>
<dbReference type="EMBL" id="JAAKZZ010000103">
    <property type="protein sequence ID" value="NGO69215.1"/>
    <property type="molecule type" value="Genomic_DNA"/>
</dbReference>
<dbReference type="PANTHER" id="PTHR44154">
    <property type="entry name" value="QUINONE OXIDOREDUCTASE"/>
    <property type="match status" value="1"/>
</dbReference>
<organism evidence="3 4">
    <name type="scientific">Streptomyces boncukensis</name>
    <dbReference type="NCBI Taxonomy" id="2711219"/>
    <lineage>
        <taxon>Bacteria</taxon>
        <taxon>Bacillati</taxon>
        <taxon>Actinomycetota</taxon>
        <taxon>Actinomycetes</taxon>
        <taxon>Kitasatosporales</taxon>
        <taxon>Streptomycetaceae</taxon>
        <taxon>Streptomyces</taxon>
    </lineage>
</organism>
<reference evidence="3 4" key="1">
    <citation type="submission" date="2020-02" db="EMBL/GenBank/DDBJ databases">
        <title>Whole-genome analyses of novel actinobacteria.</title>
        <authorList>
            <person name="Sahin N."/>
            <person name="Tatar D."/>
        </authorList>
    </citation>
    <scope>NUCLEOTIDE SEQUENCE [LARGE SCALE GENOMIC DNA]</scope>
    <source>
        <strain evidence="3 4">SB3404</strain>
    </source>
</reference>
<protein>
    <submittedName>
        <fullName evidence="3">NAD(P)-dependent alcohol dehydrogenase</fullName>
    </submittedName>
</protein>
<sequence>MRLVKRLQYDRYGGPEVMRLAEFEPPRPGPDEVLVRVRAAASNALDWKMRNGEMKLMTGRSFPRAMGHDFAGVVEAVGAGVTRLKAGDAVLGHARFRQAGAFAEMVTAPEKAVVLKPVDLSYEQAAALPTVGVTAYQATAEIRPGQAVFVNGCLGGVG</sequence>
<dbReference type="InterPro" id="IPR013154">
    <property type="entry name" value="ADH-like_N"/>
</dbReference>
<feature type="domain" description="Alcohol dehydrogenase-like N-terminal" evidence="2">
    <location>
        <begin position="29"/>
        <end position="117"/>
    </location>
</feature>
<gene>
    <name evidence="3" type="ORF">G5C65_12775</name>
</gene>
<keyword evidence="4" id="KW-1185">Reference proteome</keyword>
<dbReference type="InterPro" id="IPR011032">
    <property type="entry name" value="GroES-like_sf"/>
</dbReference>
<evidence type="ECO:0000313" key="4">
    <source>
        <dbReference type="Proteomes" id="UP000477722"/>
    </source>
</evidence>
<name>A0A6G4WVG2_9ACTN</name>
<dbReference type="AlphaFoldDB" id="A0A6G4WVG2"/>
<evidence type="ECO:0000259" key="2">
    <source>
        <dbReference type="Pfam" id="PF08240"/>
    </source>
</evidence>
<dbReference type="CDD" id="cd08267">
    <property type="entry name" value="MDR1"/>
    <property type="match status" value="1"/>
</dbReference>
<dbReference type="Proteomes" id="UP000477722">
    <property type="component" value="Unassembled WGS sequence"/>
</dbReference>
<proteinExistence type="predicted"/>
<evidence type="ECO:0000313" key="3">
    <source>
        <dbReference type="EMBL" id="NGO69215.1"/>
    </source>
</evidence>
<dbReference type="Pfam" id="PF08240">
    <property type="entry name" value="ADH_N"/>
    <property type="match status" value="1"/>
</dbReference>
<comment type="caution">
    <text evidence="3">The sequence shown here is derived from an EMBL/GenBank/DDBJ whole genome shotgun (WGS) entry which is preliminary data.</text>
</comment>
<dbReference type="Gene3D" id="3.90.180.10">
    <property type="entry name" value="Medium-chain alcohol dehydrogenases, catalytic domain"/>
    <property type="match status" value="1"/>
</dbReference>
<dbReference type="PANTHER" id="PTHR44154:SF1">
    <property type="entry name" value="QUINONE OXIDOREDUCTASE"/>
    <property type="match status" value="1"/>
</dbReference>
<evidence type="ECO:0000256" key="1">
    <source>
        <dbReference type="ARBA" id="ARBA00022857"/>
    </source>
</evidence>
<accession>A0A6G4WVG2</accession>